<keyword evidence="8" id="KW-1185">Reference proteome</keyword>
<organism evidence="7 8">
    <name type="scientific">Microbacterium aurantiacum</name>
    <dbReference type="NCBI Taxonomy" id="162393"/>
    <lineage>
        <taxon>Bacteria</taxon>
        <taxon>Bacillati</taxon>
        <taxon>Actinomycetota</taxon>
        <taxon>Actinomycetes</taxon>
        <taxon>Micrococcales</taxon>
        <taxon>Microbacteriaceae</taxon>
        <taxon>Microbacterium</taxon>
    </lineage>
</organism>
<dbReference type="NCBIfam" id="NF037979">
    <property type="entry name" value="Na_transp"/>
    <property type="match status" value="1"/>
</dbReference>
<dbReference type="PANTHER" id="PTHR42948:SF1">
    <property type="entry name" value="TRANSPORTER"/>
    <property type="match status" value="1"/>
</dbReference>
<feature type="transmembrane region" description="Helical" evidence="6">
    <location>
        <begin position="107"/>
        <end position="133"/>
    </location>
</feature>
<feature type="transmembrane region" description="Helical" evidence="6">
    <location>
        <begin position="167"/>
        <end position="187"/>
    </location>
</feature>
<evidence type="ECO:0000256" key="3">
    <source>
        <dbReference type="ARBA" id="ARBA00022692"/>
    </source>
</evidence>
<feature type="transmembrane region" description="Helical" evidence="6">
    <location>
        <begin position="447"/>
        <end position="471"/>
    </location>
</feature>
<dbReference type="SUPFAM" id="SSF161070">
    <property type="entry name" value="SNF-like"/>
    <property type="match status" value="1"/>
</dbReference>
<feature type="transmembrane region" description="Helical" evidence="6">
    <location>
        <begin position="483"/>
        <end position="505"/>
    </location>
</feature>
<dbReference type="Proteomes" id="UP000037737">
    <property type="component" value="Unassembled WGS sequence"/>
</dbReference>
<dbReference type="OrthoDB" id="9762833at2"/>
<keyword evidence="4 6" id="KW-1133">Transmembrane helix</keyword>
<dbReference type="InterPro" id="IPR000175">
    <property type="entry name" value="Na/ntran_symport"/>
</dbReference>
<dbReference type="KEGG" id="mcw:A8L33_09375"/>
<keyword evidence="5 6" id="KW-0472">Membrane</keyword>
<feature type="transmembrane region" description="Helical" evidence="6">
    <location>
        <begin position="21"/>
        <end position="42"/>
    </location>
</feature>
<dbReference type="EMBL" id="LAVO01000005">
    <property type="protein sequence ID" value="KOS11310.1"/>
    <property type="molecule type" value="Genomic_DNA"/>
</dbReference>
<evidence type="ECO:0000256" key="6">
    <source>
        <dbReference type="SAM" id="Phobius"/>
    </source>
</evidence>
<dbReference type="PROSITE" id="PS50267">
    <property type="entry name" value="NA_NEUROTRAN_SYMP_3"/>
    <property type="match status" value="1"/>
</dbReference>
<feature type="transmembrane region" description="Helical" evidence="6">
    <location>
        <begin position="335"/>
        <end position="363"/>
    </location>
</feature>
<dbReference type="CDD" id="cd10334">
    <property type="entry name" value="SLC6sbd_u1"/>
    <property type="match status" value="1"/>
</dbReference>
<keyword evidence="3 6" id="KW-0812">Transmembrane</keyword>
<proteinExistence type="predicted"/>
<evidence type="ECO:0000313" key="8">
    <source>
        <dbReference type="Proteomes" id="UP000037737"/>
    </source>
</evidence>
<feature type="transmembrane region" description="Helical" evidence="6">
    <location>
        <begin position="375"/>
        <end position="399"/>
    </location>
</feature>
<dbReference type="GO" id="GO:0016020">
    <property type="term" value="C:membrane"/>
    <property type="evidence" value="ECO:0007669"/>
    <property type="project" value="UniProtKB-SubCell"/>
</dbReference>
<gene>
    <name evidence="7" type="ORF">XI38_05470</name>
</gene>
<dbReference type="AlphaFoldDB" id="A0A0M8MPQ1"/>
<protein>
    <submittedName>
        <fullName evidence="7">Transporter</fullName>
    </submittedName>
</protein>
<dbReference type="PANTHER" id="PTHR42948">
    <property type="entry name" value="TRANSPORTER"/>
    <property type="match status" value="1"/>
</dbReference>
<accession>A0A0M8MPQ1</accession>
<dbReference type="PRINTS" id="PR00176">
    <property type="entry name" value="NANEUSMPORT"/>
</dbReference>
<sequence>MSSAARGTSAPDAAERPREEWTGQLGFILAAIGSAVGLGNIWRFPGVAYENGGGAFLIPYLVALITAGIPILFLDYAIGHRFRGAAPTAFRRLGGPRHGRWLEGLGWFQVAIAFVIGLYYTAVIAWAASFFIFSFDLRWGDDTQAFLLNDYLQVGEPGFSLEFVPGVLIPLAIVWIAVIAVLAAGVAKGIQRANLIFLPLLVVAFLILVVRALFLDGAADGLNALFTPDWAALANPDVWIAAYSQIFFSLSIAFGIMITYASYRRRRANLTGPGLVVAFSNSSFEILAGIGVFATLGFFAFEQNVSVADLEGLTGVGLSFITFPAIVSQMPGGPIFGALFFGSLVMAGFTSLLSVLQVVSAAIQEKTGLSPRRAAVALGVVSAILSILLFSTTTGLIALDTTDHWANNIGIVASAIATSVLVIWVLRKGGELRFHLNAVSTFRVGRVWVFLVGGLAPVVLTYMLVTRIIALLIDGYEGYPGEYLAVVGWGTVLLLVVAAVVLPLVPWKRRPDDFTAWPPVDEASATTLLARRKDAR</sequence>
<feature type="transmembrane region" description="Helical" evidence="6">
    <location>
        <begin position="238"/>
        <end position="263"/>
    </location>
</feature>
<evidence type="ECO:0000256" key="2">
    <source>
        <dbReference type="ARBA" id="ARBA00022448"/>
    </source>
</evidence>
<feature type="transmembrane region" description="Helical" evidence="6">
    <location>
        <begin position="54"/>
        <end position="74"/>
    </location>
</feature>
<feature type="transmembrane region" description="Helical" evidence="6">
    <location>
        <begin position="275"/>
        <end position="301"/>
    </location>
</feature>
<comment type="subcellular location">
    <subcellularLocation>
        <location evidence="1">Membrane</location>
        <topology evidence="1">Multi-pass membrane protein</topology>
    </subcellularLocation>
</comment>
<evidence type="ECO:0000256" key="1">
    <source>
        <dbReference type="ARBA" id="ARBA00004141"/>
    </source>
</evidence>
<dbReference type="Pfam" id="PF00209">
    <property type="entry name" value="SNF"/>
    <property type="match status" value="2"/>
</dbReference>
<feature type="transmembrane region" description="Helical" evidence="6">
    <location>
        <begin position="405"/>
        <end position="426"/>
    </location>
</feature>
<keyword evidence="2" id="KW-0813">Transport</keyword>
<dbReference type="InterPro" id="IPR037272">
    <property type="entry name" value="SNS_sf"/>
</dbReference>
<reference evidence="7" key="1">
    <citation type="submission" date="2015-04" db="EMBL/GenBank/DDBJ databases">
        <title>Complete genome sequence of Microbacterium chocolatum SIT 101, a bacterium enantioselectively hydrolyzing mesomeric diesters.</title>
        <authorList>
            <person name="Li X."/>
            <person name="Xu Y."/>
        </authorList>
    </citation>
    <scope>NUCLEOTIDE SEQUENCE [LARGE SCALE GENOMIC DNA]</scope>
    <source>
        <strain evidence="7">SIT 101</strain>
    </source>
</reference>
<name>A0A0M8MPQ1_9MICO</name>
<dbReference type="PATRIC" id="fig|84292.3.peg.1126"/>
<feature type="transmembrane region" description="Helical" evidence="6">
    <location>
        <begin position="194"/>
        <end position="214"/>
    </location>
</feature>
<comment type="caution">
    <text evidence="7">The sequence shown here is derived from an EMBL/GenBank/DDBJ whole genome shotgun (WGS) entry which is preliminary data.</text>
</comment>
<evidence type="ECO:0000313" key="7">
    <source>
        <dbReference type="EMBL" id="KOS11310.1"/>
    </source>
</evidence>
<evidence type="ECO:0000256" key="4">
    <source>
        <dbReference type="ARBA" id="ARBA00022989"/>
    </source>
</evidence>
<evidence type="ECO:0000256" key="5">
    <source>
        <dbReference type="ARBA" id="ARBA00023136"/>
    </source>
</evidence>